<dbReference type="OrthoDB" id="9806525at2"/>
<dbReference type="SUPFAM" id="SSF53335">
    <property type="entry name" value="S-adenosyl-L-methionine-dependent methyltransferases"/>
    <property type="match status" value="1"/>
</dbReference>
<dbReference type="AlphaFoldDB" id="A0A5J6N3D3"/>
<dbReference type="KEGG" id="hadh:FRZ61_42300"/>
<protein>
    <recommendedName>
        <fullName evidence="3">Sulfotransferase family protein</fullName>
    </recommendedName>
</protein>
<dbReference type="RefSeq" id="WP_151119580.1">
    <property type="nucleotide sequence ID" value="NZ_CP042582.1"/>
</dbReference>
<dbReference type="Gene3D" id="3.40.50.300">
    <property type="entry name" value="P-loop containing nucleotide triphosphate hydrolases"/>
    <property type="match status" value="1"/>
</dbReference>
<organism evidence="1 2">
    <name type="scientific">Hypericibacter adhaerens</name>
    <dbReference type="NCBI Taxonomy" id="2602016"/>
    <lineage>
        <taxon>Bacteria</taxon>
        <taxon>Pseudomonadati</taxon>
        <taxon>Pseudomonadota</taxon>
        <taxon>Alphaproteobacteria</taxon>
        <taxon>Rhodospirillales</taxon>
        <taxon>Dongiaceae</taxon>
        <taxon>Hypericibacter</taxon>
    </lineage>
</organism>
<accession>A0A5J6N3D3</accession>
<keyword evidence="2" id="KW-1185">Reference proteome</keyword>
<evidence type="ECO:0000313" key="1">
    <source>
        <dbReference type="EMBL" id="QEX24289.1"/>
    </source>
</evidence>
<dbReference type="Pfam" id="PF13469">
    <property type="entry name" value="Sulfotransfer_3"/>
    <property type="match status" value="1"/>
</dbReference>
<dbReference type="SUPFAM" id="SSF52540">
    <property type="entry name" value="P-loop containing nucleoside triphosphate hydrolases"/>
    <property type="match status" value="1"/>
</dbReference>
<reference evidence="1 2" key="1">
    <citation type="submission" date="2019-08" db="EMBL/GenBank/DDBJ databases">
        <title>Hyperibacter terrae gen. nov., sp. nov. and Hyperibacter viscosus sp. nov., two new members in the family Rhodospirillaceae isolated from the rhizosphere of Hypericum perforatum.</title>
        <authorList>
            <person name="Noviana Z."/>
        </authorList>
    </citation>
    <scope>NUCLEOTIDE SEQUENCE [LARGE SCALE GENOMIC DNA]</scope>
    <source>
        <strain evidence="1 2">R5959</strain>
    </source>
</reference>
<name>A0A5J6N3D3_9PROT</name>
<dbReference type="InterPro" id="IPR027417">
    <property type="entry name" value="P-loop_NTPase"/>
</dbReference>
<gene>
    <name evidence="1" type="ORF">FRZ61_42300</name>
</gene>
<dbReference type="InterPro" id="IPR029063">
    <property type="entry name" value="SAM-dependent_MTases_sf"/>
</dbReference>
<proteinExistence type="predicted"/>
<dbReference type="Proteomes" id="UP000325797">
    <property type="component" value="Chromosome"/>
</dbReference>
<evidence type="ECO:0000313" key="2">
    <source>
        <dbReference type="Proteomes" id="UP000325797"/>
    </source>
</evidence>
<dbReference type="EMBL" id="CP042582">
    <property type="protein sequence ID" value="QEX24289.1"/>
    <property type="molecule type" value="Genomic_DNA"/>
</dbReference>
<evidence type="ECO:0008006" key="3">
    <source>
        <dbReference type="Google" id="ProtNLM"/>
    </source>
</evidence>
<sequence length="484" mass="53894">MTELQDTAGAPAGMAVAIMGLMRTGSTLVTDMLSQRGRSLILSEPNILGMWSPNTVERIHQLALNNGLDPGAELPSPERWPRYQNYFETVLLPQLARLPLWGVKYVDLIDWRETFERYPPRRLILTVRDLRDVVISAIDRIGHLRLAFYGRRHMRDEAWVLANIAYNVHELMALRQRPHLLARYEDVVVDEGLRQRIVEYAGLESAAGTRENLAAGGFSRQWELNKHGGAVSTRSVGRYASEPPGPVKALAERAWRLLPEYSEAFGFEMPPPESWIRGHAFQRRPGDEANPIDYPKSESALWAGPTEIEPSFQLRHARLALAGRLPEGAVAIDFACGTPALSVMLPKGRRHIPVDMAPRGQGYRVAPLHEGKFPKVPGATLLLALHVLEFLDADLPRLLRRLRLYDLPVIATYHAADDTEGIDRVALGWVNHLSRKALVAACRQAGFSVKARWRADGPQSFLHLEPVSLGEAQAPGPPPSAQAD</sequence>